<dbReference type="EMBL" id="JAGGLM010000009">
    <property type="protein sequence ID" value="MBP2032971.1"/>
    <property type="molecule type" value="Genomic_DNA"/>
</dbReference>
<comment type="caution">
    <text evidence="1">The sequence shown here is derived from an EMBL/GenBank/DDBJ whole genome shotgun (WGS) entry which is preliminary data.</text>
</comment>
<evidence type="ECO:0000313" key="2">
    <source>
        <dbReference type="Proteomes" id="UP001519307"/>
    </source>
</evidence>
<organism evidence="1 2">
    <name type="scientific">Clostridium algifaecis</name>
    <dbReference type="NCBI Taxonomy" id="1472040"/>
    <lineage>
        <taxon>Bacteria</taxon>
        <taxon>Bacillati</taxon>
        <taxon>Bacillota</taxon>
        <taxon>Clostridia</taxon>
        <taxon>Eubacteriales</taxon>
        <taxon>Clostridiaceae</taxon>
        <taxon>Clostridium</taxon>
    </lineage>
</organism>
<dbReference type="Proteomes" id="UP001519307">
    <property type="component" value="Unassembled WGS sequence"/>
</dbReference>
<proteinExistence type="predicted"/>
<name>A0ABS4KSF3_9CLOT</name>
<accession>A0ABS4KSF3</accession>
<sequence>MKRIVLKYTETIPEISYILFVREIFIMAEGG</sequence>
<reference evidence="1 2" key="1">
    <citation type="submission" date="2021-03" db="EMBL/GenBank/DDBJ databases">
        <title>Genomic Encyclopedia of Type Strains, Phase IV (KMG-IV): sequencing the most valuable type-strain genomes for metagenomic binning, comparative biology and taxonomic classification.</title>
        <authorList>
            <person name="Goeker M."/>
        </authorList>
    </citation>
    <scope>NUCLEOTIDE SEQUENCE [LARGE SCALE GENOMIC DNA]</scope>
    <source>
        <strain evidence="1 2">DSM 28783</strain>
    </source>
</reference>
<keyword evidence="2" id="KW-1185">Reference proteome</keyword>
<protein>
    <submittedName>
        <fullName evidence="1">Uncharacterized protein</fullName>
    </submittedName>
</protein>
<gene>
    <name evidence="1" type="ORF">J2Z42_001650</name>
</gene>
<evidence type="ECO:0000313" key="1">
    <source>
        <dbReference type="EMBL" id="MBP2032971.1"/>
    </source>
</evidence>